<keyword evidence="3" id="KW-1185">Reference proteome</keyword>
<evidence type="ECO:0000256" key="1">
    <source>
        <dbReference type="SAM" id="MobiDB-lite"/>
    </source>
</evidence>
<evidence type="ECO:0000313" key="3">
    <source>
        <dbReference type="Proteomes" id="UP000799441"/>
    </source>
</evidence>
<reference evidence="2" key="1">
    <citation type="journal article" date="2020" name="Stud. Mycol.">
        <title>101 Dothideomycetes genomes: a test case for predicting lifestyles and emergence of pathogens.</title>
        <authorList>
            <person name="Haridas S."/>
            <person name="Albert R."/>
            <person name="Binder M."/>
            <person name="Bloem J."/>
            <person name="Labutti K."/>
            <person name="Salamov A."/>
            <person name="Andreopoulos B."/>
            <person name="Baker S."/>
            <person name="Barry K."/>
            <person name="Bills G."/>
            <person name="Bluhm B."/>
            <person name="Cannon C."/>
            <person name="Castanera R."/>
            <person name="Culley D."/>
            <person name="Daum C."/>
            <person name="Ezra D."/>
            <person name="Gonzalez J."/>
            <person name="Henrissat B."/>
            <person name="Kuo A."/>
            <person name="Liang C."/>
            <person name="Lipzen A."/>
            <person name="Lutzoni F."/>
            <person name="Magnuson J."/>
            <person name="Mondo S."/>
            <person name="Nolan M."/>
            <person name="Ohm R."/>
            <person name="Pangilinan J."/>
            <person name="Park H.-J."/>
            <person name="Ramirez L."/>
            <person name="Alfaro M."/>
            <person name="Sun H."/>
            <person name="Tritt A."/>
            <person name="Yoshinaga Y."/>
            <person name="Zwiers L.-H."/>
            <person name="Turgeon B."/>
            <person name="Goodwin S."/>
            <person name="Spatafora J."/>
            <person name="Crous P."/>
            <person name="Grigoriev I."/>
        </authorList>
    </citation>
    <scope>NUCLEOTIDE SEQUENCE</scope>
    <source>
        <strain evidence="2">CBS 116435</strain>
    </source>
</reference>
<gene>
    <name evidence="2" type="ORF">K431DRAFT_112772</name>
</gene>
<proteinExistence type="predicted"/>
<comment type="caution">
    <text evidence="2">The sequence shown here is derived from an EMBL/GenBank/DDBJ whole genome shotgun (WGS) entry which is preliminary data.</text>
</comment>
<protein>
    <submittedName>
        <fullName evidence="2">Uncharacterized protein</fullName>
    </submittedName>
</protein>
<feature type="region of interest" description="Disordered" evidence="1">
    <location>
        <begin position="43"/>
        <end position="69"/>
    </location>
</feature>
<organism evidence="2 3">
    <name type="scientific">Polychaeton citri CBS 116435</name>
    <dbReference type="NCBI Taxonomy" id="1314669"/>
    <lineage>
        <taxon>Eukaryota</taxon>
        <taxon>Fungi</taxon>
        <taxon>Dikarya</taxon>
        <taxon>Ascomycota</taxon>
        <taxon>Pezizomycotina</taxon>
        <taxon>Dothideomycetes</taxon>
        <taxon>Dothideomycetidae</taxon>
        <taxon>Capnodiales</taxon>
        <taxon>Capnodiaceae</taxon>
        <taxon>Polychaeton</taxon>
    </lineage>
</organism>
<dbReference type="EMBL" id="MU003812">
    <property type="protein sequence ID" value="KAF2719353.1"/>
    <property type="molecule type" value="Genomic_DNA"/>
</dbReference>
<evidence type="ECO:0000313" key="2">
    <source>
        <dbReference type="EMBL" id="KAF2719353.1"/>
    </source>
</evidence>
<dbReference type="AlphaFoldDB" id="A0A9P4UN23"/>
<accession>A0A9P4UN23</accession>
<sequence>MVWEEDWRELPAGAEGVRARCKMRDASQPEMIRTTVRLLCDDGDDGSSGDGVGGGGGGGGGIGGGGSGARRTVQRLTMVVGKSLERNGCSSDYLVHQVHTLYLISNSTLGHRGAAAKATLRLRGSSSRVDNDGCVQADAPDPAVFHPAIRILESLIEVSLPEFCMDR</sequence>
<feature type="compositionally biased region" description="Gly residues" evidence="1">
    <location>
        <begin position="48"/>
        <end position="68"/>
    </location>
</feature>
<dbReference type="Proteomes" id="UP000799441">
    <property type="component" value="Unassembled WGS sequence"/>
</dbReference>
<name>A0A9P4UN23_9PEZI</name>